<reference evidence="3 4" key="1">
    <citation type="submission" date="2016-08" db="EMBL/GenBank/DDBJ databases">
        <authorList>
            <consortium name="Lentinula edodes genome sequencing consortium"/>
            <person name="Sakamoto Y."/>
            <person name="Nakade K."/>
            <person name="Sato S."/>
            <person name="Yoshida Y."/>
            <person name="Miyazaki K."/>
            <person name="Natsume S."/>
            <person name="Konno N."/>
        </authorList>
    </citation>
    <scope>NUCLEOTIDE SEQUENCE [LARGE SCALE GENOMIC DNA]</scope>
    <source>
        <strain evidence="3 4">NBRC 111202</strain>
    </source>
</reference>
<feature type="compositionally biased region" description="Low complexity" evidence="1">
    <location>
        <begin position="1"/>
        <end position="21"/>
    </location>
</feature>
<protein>
    <submittedName>
        <fullName evidence="3">Uncharacterized protein</fullName>
    </submittedName>
</protein>
<dbReference type="EMBL" id="BDGU01000101">
    <property type="protein sequence ID" value="GAW02567.1"/>
    <property type="molecule type" value="Genomic_DNA"/>
</dbReference>
<name>A0A1Q3E5M2_LENED</name>
<dbReference type="AlphaFoldDB" id="A0A1Q3E5M2"/>
<keyword evidence="4" id="KW-1185">Reference proteome</keyword>
<comment type="caution">
    <text evidence="3">The sequence shown here is derived from an EMBL/GenBank/DDBJ whole genome shotgun (WGS) entry which is preliminary data.</text>
</comment>
<reference evidence="3 4" key="2">
    <citation type="submission" date="2017-02" db="EMBL/GenBank/DDBJ databases">
        <title>A genome survey and senescence transcriptome analysis in Lentinula edodes.</title>
        <authorList>
            <person name="Sakamoto Y."/>
            <person name="Nakade K."/>
            <person name="Sato S."/>
            <person name="Yoshida Y."/>
            <person name="Miyazaki K."/>
            <person name="Natsume S."/>
            <person name="Konno N."/>
        </authorList>
    </citation>
    <scope>NUCLEOTIDE SEQUENCE [LARGE SCALE GENOMIC DNA]</scope>
    <source>
        <strain evidence="3 4">NBRC 111202</strain>
    </source>
</reference>
<evidence type="ECO:0000256" key="2">
    <source>
        <dbReference type="SAM" id="Phobius"/>
    </source>
</evidence>
<feature type="transmembrane region" description="Helical" evidence="2">
    <location>
        <begin position="26"/>
        <end position="45"/>
    </location>
</feature>
<accession>A0A1Q3E5M2</accession>
<evidence type="ECO:0000256" key="1">
    <source>
        <dbReference type="SAM" id="MobiDB-lite"/>
    </source>
</evidence>
<dbReference type="Proteomes" id="UP000188533">
    <property type="component" value="Unassembled WGS sequence"/>
</dbReference>
<evidence type="ECO:0000313" key="3">
    <source>
        <dbReference type="EMBL" id="GAW02567.1"/>
    </source>
</evidence>
<keyword evidence="2" id="KW-1133">Transmembrane helix</keyword>
<keyword evidence="2" id="KW-0812">Transmembrane</keyword>
<keyword evidence="2" id="KW-0472">Membrane</keyword>
<feature type="region of interest" description="Disordered" evidence="1">
    <location>
        <begin position="1"/>
        <end position="26"/>
    </location>
</feature>
<organism evidence="3 4">
    <name type="scientific">Lentinula edodes</name>
    <name type="common">Shiitake mushroom</name>
    <name type="synonym">Lentinus edodes</name>
    <dbReference type="NCBI Taxonomy" id="5353"/>
    <lineage>
        <taxon>Eukaryota</taxon>
        <taxon>Fungi</taxon>
        <taxon>Dikarya</taxon>
        <taxon>Basidiomycota</taxon>
        <taxon>Agaricomycotina</taxon>
        <taxon>Agaricomycetes</taxon>
        <taxon>Agaricomycetidae</taxon>
        <taxon>Agaricales</taxon>
        <taxon>Marasmiineae</taxon>
        <taxon>Omphalotaceae</taxon>
        <taxon>Lentinula</taxon>
    </lineage>
</organism>
<evidence type="ECO:0000313" key="4">
    <source>
        <dbReference type="Proteomes" id="UP000188533"/>
    </source>
</evidence>
<gene>
    <name evidence="3" type="ORF">LENED_004230</name>
</gene>
<sequence length="67" mass="7839">MTIYLQPQPISEPIQPSRSPPAKASLISPASTTTTLLHILHILHIHYRRRTFRRRVCAGKNLERRRR</sequence>
<proteinExistence type="predicted"/>